<evidence type="ECO:0000256" key="1">
    <source>
        <dbReference type="SAM" id="MobiDB-lite"/>
    </source>
</evidence>
<organism evidence="2 3">
    <name type="scientific">Mycena chlorophos</name>
    <name type="common">Agaric fungus</name>
    <name type="synonym">Agaricus chlorophos</name>
    <dbReference type="NCBI Taxonomy" id="658473"/>
    <lineage>
        <taxon>Eukaryota</taxon>
        <taxon>Fungi</taxon>
        <taxon>Dikarya</taxon>
        <taxon>Basidiomycota</taxon>
        <taxon>Agaricomycotina</taxon>
        <taxon>Agaricomycetes</taxon>
        <taxon>Agaricomycetidae</taxon>
        <taxon>Agaricales</taxon>
        <taxon>Marasmiineae</taxon>
        <taxon>Mycenaceae</taxon>
        <taxon>Mycena</taxon>
    </lineage>
</organism>
<accession>A0ABQ0LA12</accession>
<feature type="compositionally biased region" description="Pro residues" evidence="1">
    <location>
        <begin position="8"/>
        <end position="19"/>
    </location>
</feature>
<evidence type="ECO:0000313" key="3">
    <source>
        <dbReference type="Proteomes" id="UP000815677"/>
    </source>
</evidence>
<dbReference type="EMBL" id="DF843379">
    <property type="protein sequence ID" value="GAT47319.1"/>
    <property type="molecule type" value="Genomic_DNA"/>
</dbReference>
<protein>
    <submittedName>
        <fullName evidence="2">Uncharacterized protein</fullName>
    </submittedName>
</protein>
<gene>
    <name evidence="2" type="ORF">MCHLO_04782</name>
</gene>
<keyword evidence="3" id="KW-1185">Reference proteome</keyword>
<reference evidence="2" key="1">
    <citation type="submission" date="2014-09" db="EMBL/GenBank/DDBJ databases">
        <title>Genome sequence of the luminous mushroom Mycena chlorophos for searching fungal bioluminescence genes.</title>
        <authorList>
            <person name="Tanaka Y."/>
            <person name="Kasuga D."/>
            <person name="Oba Y."/>
            <person name="Hase S."/>
            <person name="Sato K."/>
            <person name="Oba Y."/>
            <person name="Sakakibara Y."/>
        </authorList>
    </citation>
    <scope>NUCLEOTIDE SEQUENCE</scope>
</reference>
<dbReference type="Proteomes" id="UP000815677">
    <property type="component" value="Unassembled WGS sequence"/>
</dbReference>
<name>A0ABQ0LA12_MYCCL</name>
<evidence type="ECO:0000313" key="2">
    <source>
        <dbReference type="EMBL" id="GAT47319.1"/>
    </source>
</evidence>
<proteinExistence type="predicted"/>
<sequence>MHTGSPWPIFPTVPRPASSPQPYLNRHCTRRISSAQKLLLPSAIPACAARSHRRCHYNRRSPSKPHNSFHLPHSTLRVIRAIPISVDNASISACDSALYAFTSIAAVSYRVVEESTGEIPNSLAGLAQKSRSLRCRCAP</sequence>
<feature type="region of interest" description="Disordered" evidence="1">
    <location>
        <begin position="1"/>
        <end position="22"/>
    </location>
</feature>